<organism evidence="1">
    <name type="scientific">Zea mays</name>
    <name type="common">Maize</name>
    <dbReference type="NCBI Taxonomy" id="4577"/>
    <lineage>
        <taxon>Eukaryota</taxon>
        <taxon>Viridiplantae</taxon>
        <taxon>Streptophyta</taxon>
        <taxon>Embryophyta</taxon>
        <taxon>Tracheophyta</taxon>
        <taxon>Spermatophyta</taxon>
        <taxon>Magnoliopsida</taxon>
        <taxon>Liliopsida</taxon>
        <taxon>Poales</taxon>
        <taxon>Poaceae</taxon>
        <taxon>PACMAD clade</taxon>
        <taxon>Panicoideae</taxon>
        <taxon>Andropogonodae</taxon>
        <taxon>Andropogoneae</taxon>
        <taxon>Tripsacinae</taxon>
        <taxon>Zea</taxon>
    </lineage>
</organism>
<accession>B6TU57</accession>
<evidence type="ECO:0000313" key="1">
    <source>
        <dbReference type="EMBL" id="ACG40640.1"/>
    </source>
</evidence>
<protein>
    <submittedName>
        <fullName evidence="1">Uncharacterized protein</fullName>
    </submittedName>
</protein>
<proteinExistence type="evidence at transcript level"/>
<sequence>MFVRARVRLQIHTHACSSHTLPRNRDERMRGARSGERRGKDMKLLASEWNVVWFKVLLSDLRMIHACMCSFFCSSDLQDLGPGFIPLRNSFKIIPPESY</sequence>
<reference evidence="1" key="1">
    <citation type="journal article" date="2009" name="Plant Mol. Biol.">
        <title>Insights into corn genes derived from large-scale cDNA sequencing.</title>
        <authorList>
            <person name="Alexandrov N.N."/>
            <person name="Brover V.V."/>
            <person name="Freidin S."/>
            <person name="Troukhan M.E."/>
            <person name="Tatarinova T.V."/>
            <person name="Zhang H."/>
            <person name="Swaller T.J."/>
            <person name="Lu Y.P."/>
            <person name="Bouck J."/>
            <person name="Flavell R.B."/>
            <person name="Feldmann K.A."/>
        </authorList>
    </citation>
    <scope>NUCLEOTIDE SEQUENCE</scope>
</reference>
<name>B6TU57_MAIZE</name>
<dbReference type="EMBL" id="EU968522">
    <property type="protein sequence ID" value="ACG40640.1"/>
    <property type="molecule type" value="mRNA"/>
</dbReference>
<dbReference type="AlphaFoldDB" id="B6TU57"/>